<evidence type="ECO:0000313" key="1">
    <source>
        <dbReference type="EMBL" id="DAD48868.1"/>
    </source>
</evidence>
<accession>A0A823A4Q8</accession>
<proteinExistence type="predicted"/>
<organism evidence="1 2">
    <name type="scientific">Nelumbo nucifera</name>
    <name type="common">Sacred lotus</name>
    <dbReference type="NCBI Taxonomy" id="4432"/>
    <lineage>
        <taxon>Eukaryota</taxon>
        <taxon>Viridiplantae</taxon>
        <taxon>Streptophyta</taxon>
        <taxon>Embryophyta</taxon>
        <taxon>Tracheophyta</taxon>
        <taxon>Spermatophyta</taxon>
        <taxon>Magnoliopsida</taxon>
        <taxon>Proteales</taxon>
        <taxon>Nelumbonaceae</taxon>
        <taxon>Nelumbo</taxon>
    </lineage>
</organism>
<evidence type="ECO:0000313" key="2">
    <source>
        <dbReference type="Proteomes" id="UP000607653"/>
    </source>
</evidence>
<dbReference type="AlphaFoldDB" id="A0A823A4Q8"/>
<dbReference type="EMBL" id="DUZY01000008">
    <property type="protein sequence ID" value="DAD48868.1"/>
    <property type="molecule type" value="Genomic_DNA"/>
</dbReference>
<keyword evidence="2" id="KW-1185">Reference proteome</keyword>
<comment type="caution">
    <text evidence="1">The sequence shown here is derived from an EMBL/GenBank/DDBJ whole genome shotgun (WGS) entry which is preliminary data.</text>
</comment>
<protein>
    <submittedName>
        <fullName evidence="1">Uncharacterized protein</fullName>
    </submittedName>
</protein>
<gene>
    <name evidence="1" type="ORF">HUJ06_018805</name>
</gene>
<reference evidence="1 2" key="1">
    <citation type="journal article" date="2020" name="Mol. Biol. Evol.">
        <title>Distinct Expression and Methylation Patterns for Genes with Different Fates following a Single Whole-Genome Duplication in Flowering Plants.</title>
        <authorList>
            <person name="Shi T."/>
            <person name="Rahmani R.S."/>
            <person name="Gugger P.F."/>
            <person name="Wang M."/>
            <person name="Li H."/>
            <person name="Zhang Y."/>
            <person name="Li Z."/>
            <person name="Wang Q."/>
            <person name="Van de Peer Y."/>
            <person name="Marchal K."/>
            <person name="Chen J."/>
        </authorList>
    </citation>
    <scope>NUCLEOTIDE SEQUENCE [LARGE SCALE GENOMIC DNA]</scope>
    <source>
        <tissue evidence="1">Leaf</tissue>
    </source>
</reference>
<dbReference type="Proteomes" id="UP000607653">
    <property type="component" value="Unassembled WGS sequence"/>
</dbReference>
<sequence length="147" mass="16495">MLVGGESAFVNLRMRKRKVDQANVNVRLSVNLVWSVQSDGLRGYESVWNTDKRASFFPFCFPSRAPSTEPYPSSAAIEFWRLIDGDNETSGGNVFFSLLLLLLFSSSSPMEISIWKLRSCCCDKSTEHLDGWMQPISSKNSTNSTNP</sequence>
<name>A0A823A4Q8_NELNU</name>